<dbReference type="AlphaFoldDB" id="A0A1G6T629"/>
<reference evidence="3" key="1">
    <citation type="submission" date="2016-09" db="EMBL/GenBank/DDBJ databases">
        <authorList>
            <person name="Varghese N."/>
            <person name="Submissions S."/>
        </authorList>
    </citation>
    <scope>NUCLEOTIDE SEQUENCE [LARGE SCALE GENOMIC DNA]</scope>
    <source>
        <strain evidence="3">TNe-862</strain>
    </source>
</reference>
<dbReference type="RefSeq" id="WP_091999272.1">
    <property type="nucleotide sequence ID" value="NZ_FMYQ01000016.1"/>
</dbReference>
<dbReference type="EMBL" id="FMYQ01000016">
    <property type="protein sequence ID" value="SDD24471.1"/>
    <property type="molecule type" value="Genomic_DNA"/>
</dbReference>
<feature type="domain" description="DUF4422" evidence="1">
    <location>
        <begin position="10"/>
        <end position="236"/>
    </location>
</feature>
<dbReference type="OrthoDB" id="9807549at2"/>
<proteinExistence type="predicted"/>
<dbReference type="Proteomes" id="UP000198908">
    <property type="component" value="Unassembled WGS sequence"/>
</dbReference>
<organism evidence="2 3">
    <name type="scientific">Paraburkholderia lycopersici</name>
    <dbReference type="NCBI Taxonomy" id="416944"/>
    <lineage>
        <taxon>Bacteria</taxon>
        <taxon>Pseudomonadati</taxon>
        <taxon>Pseudomonadota</taxon>
        <taxon>Betaproteobacteria</taxon>
        <taxon>Burkholderiales</taxon>
        <taxon>Burkholderiaceae</taxon>
        <taxon>Paraburkholderia</taxon>
    </lineage>
</organism>
<dbReference type="Pfam" id="PF14393">
    <property type="entry name" value="DUF4422"/>
    <property type="match status" value="1"/>
</dbReference>
<name>A0A1G6T629_9BURK</name>
<evidence type="ECO:0000313" key="2">
    <source>
        <dbReference type="EMBL" id="SDD24471.1"/>
    </source>
</evidence>
<gene>
    <name evidence="2" type="ORF">SAMN05421548_116131</name>
</gene>
<keyword evidence="3" id="KW-1185">Reference proteome</keyword>
<protein>
    <recommendedName>
        <fullName evidence="1">DUF4422 domain-containing protein</fullName>
    </recommendedName>
</protein>
<sequence length="251" mass="29465">MSETASPSLKIYQTFHKDFYRNTGCEWIVPVGVNGYDAPGLQRDCEGENIAELNPYYNELTAYYWAWKNSEADIVGFYHYRRYLNFLIDETWKDRLIVATPAEARIVEYLTHAAQCERARRMLNVCDVVLPRTLPAPRSIEDHYLGHHHREPWDAFLTALESAYPEHRAHLDLFRLTGVGPICNIFVMRRPLFDEYCAELFPIIDPIFKQIGPRYDAHGNRFPGFLAERFLAFWVHIRRLRTLEVPLIQLT</sequence>
<evidence type="ECO:0000259" key="1">
    <source>
        <dbReference type="Pfam" id="PF14393"/>
    </source>
</evidence>
<dbReference type="InterPro" id="IPR025536">
    <property type="entry name" value="DUF4422"/>
</dbReference>
<accession>A0A1G6T629</accession>
<dbReference type="STRING" id="416944.SAMN05421548_116131"/>
<evidence type="ECO:0000313" key="3">
    <source>
        <dbReference type="Proteomes" id="UP000198908"/>
    </source>
</evidence>